<dbReference type="EMBL" id="VLKL01000040">
    <property type="protein sequence ID" value="TWH93632.1"/>
    <property type="molecule type" value="Genomic_DNA"/>
</dbReference>
<organism evidence="1 2">
    <name type="scientific">Bradyrhizobium daqingense</name>
    <dbReference type="NCBI Taxonomy" id="993502"/>
    <lineage>
        <taxon>Bacteria</taxon>
        <taxon>Pseudomonadati</taxon>
        <taxon>Pseudomonadota</taxon>
        <taxon>Alphaproteobacteria</taxon>
        <taxon>Hyphomicrobiales</taxon>
        <taxon>Nitrobacteraceae</taxon>
        <taxon>Bradyrhizobium</taxon>
    </lineage>
</organism>
<dbReference type="AlphaFoldDB" id="A0A562KE37"/>
<sequence length="93" mass="10656">MARLFGEEGTGVARKLSVFLLLCIERSDYIYQRRPRGRYWAARHASSNRRRSGCKSNHRSRLQIETGELLAIKQNDLPLSVAHEAENAELMQA</sequence>
<proteinExistence type="predicted"/>
<evidence type="ECO:0000313" key="2">
    <source>
        <dbReference type="Proteomes" id="UP000317176"/>
    </source>
</evidence>
<keyword evidence="2" id="KW-1185">Reference proteome</keyword>
<accession>A0A562KE37</accession>
<name>A0A562KE37_9BRAD</name>
<reference evidence="1 2" key="1">
    <citation type="journal article" date="2015" name="Stand. Genomic Sci.">
        <title>Genomic Encyclopedia of Bacterial and Archaeal Type Strains, Phase III: the genomes of soil and plant-associated and newly described type strains.</title>
        <authorList>
            <person name="Whitman W.B."/>
            <person name="Woyke T."/>
            <person name="Klenk H.P."/>
            <person name="Zhou Y."/>
            <person name="Lilburn T.G."/>
            <person name="Beck B.J."/>
            <person name="De Vos P."/>
            <person name="Vandamme P."/>
            <person name="Eisen J.A."/>
            <person name="Garrity G."/>
            <person name="Hugenholtz P."/>
            <person name="Kyrpides N.C."/>
        </authorList>
    </citation>
    <scope>NUCLEOTIDE SEQUENCE [LARGE SCALE GENOMIC DNA]</scope>
    <source>
        <strain evidence="1 2">CGMCC 1.10947</strain>
    </source>
</reference>
<evidence type="ECO:0000313" key="1">
    <source>
        <dbReference type="EMBL" id="TWH93632.1"/>
    </source>
</evidence>
<gene>
    <name evidence="1" type="ORF">IQ17_06937</name>
</gene>
<comment type="caution">
    <text evidence="1">The sequence shown here is derived from an EMBL/GenBank/DDBJ whole genome shotgun (WGS) entry which is preliminary data.</text>
</comment>
<dbReference type="Proteomes" id="UP000317176">
    <property type="component" value="Unassembled WGS sequence"/>
</dbReference>
<protein>
    <submittedName>
        <fullName evidence="1">Uncharacterized protein</fullName>
    </submittedName>
</protein>